<dbReference type="GO" id="GO:0045881">
    <property type="term" value="P:positive regulation of sporulation resulting in formation of a cellular spore"/>
    <property type="evidence" value="ECO:0007669"/>
    <property type="project" value="TreeGrafter"/>
</dbReference>
<dbReference type="AlphaFoldDB" id="A0A3P1SDQ1"/>
<dbReference type="OrthoDB" id="9802051at2"/>
<dbReference type="Gene3D" id="1.10.10.2830">
    <property type="match status" value="1"/>
</dbReference>
<dbReference type="SUPFAM" id="SSF110849">
    <property type="entry name" value="ParB/Sulfiredoxin"/>
    <property type="match status" value="1"/>
</dbReference>
<dbReference type="Pfam" id="PF23552">
    <property type="entry name" value="ParB_C"/>
    <property type="match status" value="1"/>
</dbReference>
<dbReference type="Gene3D" id="3.90.1530.30">
    <property type="match status" value="1"/>
</dbReference>
<evidence type="ECO:0000313" key="5">
    <source>
        <dbReference type="EMBL" id="RRC95433.1"/>
    </source>
</evidence>
<organism evidence="5 6">
    <name type="scientific">Schaalia canis</name>
    <dbReference type="NCBI Taxonomy" id="100469"/>
    <lineage>
        <taxon>Bacteria</taxon>
        <taxon>Bacillati</taxon>
        <taxon>Actinomycetota</taxon>
        <taxon>Actinomycetes</taxon>
        <taxon>Actinomycetales</taxon>
        <taxon>Actinomycetaceae</taxon>
        <taxon>Schaalia</taxon>
    </lineage>
</organism>
<keyword evidence="2" id="KW-0159">Chromosome partition</keyword>
<evidence type="ECO:0000256" key="2">
    <source>
        <dbReference type="ARBA" id="ARBA00022829"/>
    </source>
</evidence>
<dbReference type="InterPro" id="IPR003115">
    <property type="entry name" value="ParB_N"/>
</dbReference>
<gene>
    <name evidence="5" type="ORF">EII11_05715</name>
</gene>
<dbReference type="Pfam" id="PF17762">
    <property type="entry name" value="HTH_ParB"/>
    <property type="match status" value="1"/>
</dbReference>
<comment type="similarity">
    <text evidence="1">Belongs to the ParB family.</text>
</comment>
<keyword evidence="6" id="KW-1185">Reference proteome</keyword>
<dbReference type="InterPro" id="IPR036086">
    <property type="entry name" value="ParB/Sulfiredoxin_sf"/>
</dbReference>
<dbReference type="InterPro" id="IPR004437">
    <property type="entry name" value="ParB/RepB/Spo0J"/>
</dbReference>
<dbReference type="GO" id="GO:0007059">
    <property type="term" value="P:chromosome segregation"/>
    <property type="evidence" value="ECO:0007669"/>
    <property type="project" value="UniProtKB-KW"/>
</dbReference>
<dbReference type="FunFam" id="1.10.10.2830:FF:000001">
    <property type="entry name" value="Chromosome partitioning protein ParB"/>
    <property type="match status" value="1"/>
</dbReference>
<dbReference type="InterPro" id="IPR057240">
    <property type="entry name" value="ParB_dimer_C"/>
</dbReference>
<dbReference type="Pfam" id="PF02195">
    <property type="entry name" value="ParB_N"/>
    <property type="match status" value="1"/>
</dbReference>
<proteinExistence type="inferred from homology"/>
<name>A0A3P1SDQ1_9ACTO</name>
<dbReference type="NCBIfam" id="TIGR00180">
    <property type="entry name" value="parB_part"/>
    <property type="match status" value="1"/>
</dbReference>
<dbReference type="GO" id="GO:0005694">
    <property type="term" value="C:chromosome"/>
    <property type="evidence" value="ECO:0007669"/>
    <property type="project" value="TreeGrafter"/>
</dbReference>
<dbReference type="PANTHER" id="PTHR33375:SF1">
    <property type="entry name" value="CHROMOSOME-PARTITIONING PROTEIN PARB-RELATED"/>
    <property type="match status" value="1"/>
</dbReference>
<evidence type="ECO:0000256" key="1">
    <source>
        <dbReference type="ARBA" id="ARBA00006295"/>
    </source>
</evidence>
<evidence type="ECO:0000313" key="6">
    <source>
        <dbReference type="Proteomes" id="UP000280444"/>
    </source>
</evidence>
<comment type="caution">
    <text evidence="5">The sequence shown here is derived from an EMBL/GenBank/DDBJ whole genome shotgun (WGS) entry which is preliminary data.</text>
</comment>
<dbReference type="EMBL" id="RQZF01000004">
    <property type="protein sequence ID" value="RRC95433.1"/>
    <property type="molecule type" value="Genomic_DNA"/>
</dbReference>
<evidence type="ECO:0000259" key="4">
    <source>
        <dbReference type="SMART" id="SM00470"/>
    </source>
</evidence>
<dbReference type="Proteomes" id="UP000280444">
    <property type="component" value="Unassembled WGS sequence"/>
</dbReference>
<dbReference type="PANTHER" id="PTHR33375">
    <property type="entry name" value="CHROMOSOME-PARTITIONING PROTEIN PARB-RELATED"/>
    <property type="match status" value="1"/>
</dbReference>
<dbReference type="GO" id="GO:0003677">
    <property type="term" value="F:DNA binding"/>
    <property type="evidence" value="ECO:0007669"/>
    <property type="project" value="UniProtKB-KW"/>
</dbReference>
<evidence type="ECO:0000256" key="3">
    <source>
        <dbReference type="ARBA" id="ARBA00023125"/>
    </source>
</evidence>
<dbReference type="InterPro" id="IPR050336">
    <property type="entry name" value="Chromosome_partition/occlusion"/>
</dbReference>
<reference evidence="5 6" key="1">
    <citation type="submission" date="2018-11" db="EMBL/GenBank/DDBJ databases">
        <title>Genomes From Bacteria Associated with the Canine Oral Cavity: a Test Case for Automated Genome-Based Taxonomic Assignment.</title>
        <authorList>
            <person name="Coil D.A."/>
            <person name="Jospin G."/>
            <person name="Darling A.E."/>
            <person name="Wallis C."/>
            <person name="Davis I.J."/>
            <person name="Harris S."/>
            <person name="Eisen J.A."/>
            <person name="Holcombe L.J."/>
            <person name="O'Flynn C."/>
        </authorList>
    </citation>
    <scope>NUCLEOTIDE SEQUENCE [LARGE SCALE GENOMIC DNA]</scope>
    <source>
        <strain evidence="5 6">OH770</strain>
    </source>
</reference>
<dbReference type="SUPFAM" id="SSF109709">
    <property type="entry name" value="KorB DNA-binding domain-like"/>
    <property type="match status" value="1"/>
</dbReference>
<feature type="domain" description="ParB-like N-terminal" evidence="4">
    <location>
        <begin position="9"/>
        <end position="116"/>
    </location>
</feature>
<sequence>MAVPGASFAVLRVEEIIPNSRQPREVFDEDELAELAASITEVGVLQPIVVRPIKPTDEPTEALRALLEAKPEARYELIMGERRLRASELAGNSTVPAIIRDTEDDDLLRDALLENLHRVQLNALEEASAYQQLMADFGATQEELSKRIARSRPQIANTLRLLKLPPAVQRKLAGGSISAGHARALLGLQEAADMERLAERIVAEGLSVRTTEELVRLGLPRRPVTPTQPRTKTISPLGERLVSTLSDAYDTRVTISEGRRKGKIVIEFAGTEDLERIAALLMKE</sequence>
<protein>
    <submittedName>
        <fullName evidence="5">ParB/RepB/Spo0J family partition protein</fullName>
    </submittedName>
</protein>
<keyword evidence="3" id="KW-0238">DNA-binding</keyword>
<dbReference type="SMART" id="SM00470">
    <property type="entry name" value="ParB"/>
    <property type="match status" value="1"/>
</dbReference>
<dbReference type="InterPro" id="IPR041468">
    <property type="entry name" value="HTH_ParB/Spo0J"/>
</dbReference>
<accession>A0A3P1SDQ1</accession>